<dbReference type="Proteomes" id="UP001199816">
    <property type="component" value="Unassembled WGS sequence"/>
</dbReference>
<dbReference type="Gene3D" id="3.40.720.10">
    <property type="entry name" value="Alkaline Phosphatase, subunit A"/>
    <property type="match status" value="1"/>
</dbReference>
<dbReference type="InterPro" id="IPR017850">
    <property type="entry name" value="Alkaline_phosphatase_core_sf"/>
</dbReference>
<proteinExistence type="inferred from homology"/>
<accession>A0ABS8PP73</accession>
<comment type="similarity">
    <text evidence="1">Belongs to the sulfatase family.</text>
</comment>
<dbReference type="PROSITE" id="PS00149">
    <property type="entry name" value="SULFATASE_2"/>
    <property type="match status" value="1"/>
</dbReference>
<feature type="domain" description="Sulfatase N-terminal" evidence="4">
    <location>
        <begin position="26"/>
        <end position="404"/>
    </location>
</feature>
<keyword evidence="6" id="KW-1185">Reference proteome</keyword>
<feature type="chain" id="PRO_5046779865" evidence="3">
    <location>
        <begin position="23"/>
        <end position="509"/>
    </location>
</feature>
<evidence type="ECO:0000256" key="3">
    <source>
        <dbReference type="SAM" id="SignalP"/>
    </source>
</evidence>
<evidence type="ECO:0000259" key="4">
    <source>
        <dbReference type="Pfam" id="PF00884"/>
    </source>
</evidence>
<name>A0ABS8PP73_9BACT</name>
<dbReference type="PANTHER" id="PTHR43751:SF6">
    <property type="entry name" value="N-ACETYLGALACTOSAMINE-6-O-SULFATASE"/>
    <property type="match status" value="1"/>
</dbReference>
<evidence type="ECO:0000256" key="1">
    <source>
        <dbReference type="ARBA" id="ARBA00008779"/>
    </source>
</evidence>
<sequence length="509" mass="55973">MQKKWMFTAILAWSLLSGFCQTTNRPNVLVIYTDDLGYGDLSCNGATAIATPNIDRLAQNGVNFSNAHATASTCTPSRYSLLSGRYAWRKKGTNILPGDANLVIPTDITTLPKVFQQAGYVTGVVGKWHLGLGNQSPVDWNKEVTPGPREVGFDYSFIFPATADRVPTIFMENQRAIGLEEKDPIAVDYHKAFPGELTGKEHPELLKQPNDPRQGHDGHIVNGIGRIGFMQGGKRSEWTDEELGYVFNNKAVDFIDQSLKSKKPFFLYYAIHNIHVPRMPGTEFKGKSRLGYRGDVILEMDHSVGVVMNALKERGLLKNTIVIFSSDNGPVLNDGYIDQSAEAAATLHHKAAGIYRGGKYSAFEAGTRVPFIVQWPAKVAGGKKSAALVSQIDLMASFAALLNVKLPKGEFTDSRNYLSTLTGQTATHRDYIVEQPANSALCIVKDGWKYLSPSKGPALMGAVNIETGYSPEDQLYDLNKDPGERTNLAAKYPQRVQELKALLEKIKAE</sequence>
<keyword evidence="2" id="KW-0378">Hydrolase</keyword>
<evidence type="ECO:0000256" key="2">
    <source>
        <dbReference type="ARBA" id="ARBA00022801"/>
    </source>
</evidence>
<protein>
    <submittedName>
        <fullName evidence="5">Sulfatase-like hydrolase/transferase</fullName>
    </submittedName>
</protein>
<evidence type="ECO:0000313" key="6">
    <source>
        <dbReference type="Proteomes" id="UP001199816"/>
    </source>
</evidence>
<reference evidence="5 6" key="1">
    <citation type="submission" date="2021-11" db="EMBL/GenBank/DDBJ databases">
        <title>Genomic of Niabella pedocola.</title>
        <authorList>
            <person name="Wu T."/>
        </authorList>
    </citation>
    <scope>NUCLEOTIDE SEQUENCE [LARGE SCALE GENOMIC DNA]</scope>
    <source>
        <strain evidence="5 6">JCM 31011</strain>
    </source>
</reference>
<dbReference type="EMBL" id="JAJNEC010000005">
    <property type="protein sequence ID" value="MCD2422821.1"/>
    <property type="molecule type" value="Genomic_DNA"/>
</dbReference>
<evidence type="ECO:0000313" key="5">
    <source>
        <dbReference type="EMBL" id="MCD2422821.1"/>
    </source>
</evidence>
<dbReference type="InterPro" id="IPR000917">
    <property type="entry name" value="Sulfatase_N"/>
</dbReference>
<feature type="signal peptide" evidence="3">
    <location>
        <begin position="1"/>
        <end position="22"/>
    </location>
</feature>
<dbReference type="InterPro" id="IPR024607">
    <property type="entry name" value="Sulfatase_CS"/>
</dbReference>
<dbReference type="Gene3D" id="3.30.1120.10">
    <property type="match status" value="1"/>
</dbReference>
<comment type="caution">
    <text evidence="5">The sequence shown here is derived from an EMBL/GenBank/DDBJ whole genome shotgun (WGS) entry which is preliminary data.</text>
</comment>
<dbReference type="RefSeq" id="WP_231004098.1">
    <property type="nucleotide sequence ID" value="NZ_JAJNEC010000005.1"/>
</dbReference>
<gene>
    <name evidence="5" type="ORF">LQ567_08620</name>
</gene>
<keyword evidence="3" id="KW-0732">Signal</keyword>
<organism evidence="5 6">
    <name type="scientific">Niabella pedocola</name>
    <dbReference type="NCBI Taxonomy" id="1752077"/>
    <lineage>
        <taxon>Bacteria</taxon>
        <taxon>Pseudomonadati</taxon>
        <taxon>Bacteroidota</taxon>
        <taxon>Chitinophagia</taxon>
        <taxon>Chitinophagales</taxon>
        <taxon>Chitinophagaceae</taxon>
        <taxon>Niabella</taxon>
    </lineage>
</organism>
<dbReference type="SUPFAM" id="SSF53649">
    <property type="entry name" value="Alkaline phosphatase-like"/>
    <property type="match status" value="1"/>
</dbReference>
<dbReference type="PANTHER" id="PTHR43751">
    <property type="entry name" value="SULFATASE"/>
    <property type="match status" value="1"/>
</dbReference>
<dbReference type="InterPro" id="IPR052701">
    <property type="entry name" value="GAG_Ulvan_Degrading_Sulfatases"/>
</dbReference>
<dbReference type="Pfam" id="PF00884">
    <property type="entry name" value="Sulfatase"/>
    <property type="match status" value="1"/>
</dbReference>
<dbReference type="CDD" id="cd16143">
    <property type="entry name" value="ARS_like"/>
    <property type="match status" value="1"/>
</dbReference>